<keyword evidence="2" id="KW-1185">Reference proteome</keyword>
<organism evidence="1 2">
    <name type="scientific">Stylosanthes scabra</name>
    <dbReference type="NCBI Taxonomy" id="79078"/>
    <lineage>
        <taxon>Eukaryota</taxon>
        <taxon>Viridiplantae</taxon>
        <taxon>Streptophyta</taxon>
        <taxon>Embryophyta</taxon>
        <taxon>Tracheophyta</taxon>
        <taxon>Spermatophyta</taxon>
        <taxon>Magnoliopsida</taxon>
        <taxon>eudicotyledons</taxon>
        <taxon>Gunneridae</taxon>
        <taxon>Pentapetalae</taxon>
        <taxon>rosids</taxon>
        <taxon>fabids</taxon>
        <taxon>Fabales</taxon>
        <taxon>Fabaceae</taxon>
        <taxon>Papilionoideae</taxon>
        <taxon>50 kb inversion clade</taxon>
        <taxon>dalbergioids sensu lato</taxon>
        <taxon>Dalbergieae</taxon>
        <taxon>Pterocarpus clade</taxon>
        <taxon>Stylosanthes</taxon>
    </lineage>
</organism>
<sequence length="209" mass="22549">MAVIAPGGDHGSYGCSWIGSDPQIRGNKSNPINNCGSNPIRKKSNPLISPPPILPLLAMPSPLALPSSSLSDSLMASPPSTSSTISSLRRCLQRVSPRRNAVFLVALLTAAPSRLSSCCSSSPCRHCSSHHDTSTPLWLYYEPCFFLRFASSCCYVAIRSDLNLKVRILYPIRFDEGSADRIEILAIFDPIQSLCIPFGSGHILMGDAN</sequence>
<evidence type="ECO:0000313" key="2">
    <source>
        <dbReference type="Proteomes" id="UP001341840"/>
    </source>
</evidence>
<dbReference type="Proteomes" id="UP001341840">
    <property type="component" value="Unassembled WGS sequence"/>
</dbReference>
<dbReference type="EMBL" id="JASCZI010211470">
    <property type="protein sequence ID" value="MED6192378.1"/>
    <property type="molecule type" value="Genomic_DNA"/>
</dbReference>
<gene>
    <name evidence="1" type="ORF">PIB30_009456</name>
</gene>
<name>A0ABU6X6W9_9FABA</name>
<protein>
    <submittedName>
        <fullName evidence="1">Uncharacterized protein</fullName>
    </submittedName>
</protein>
<evidence type="ECO:0000313" key="1">
    <source>
        <dbReference type="EMBL" id="MED6192378.1"/>
    </source>
</evidence>
<proteinExistence type="predicted"/>
<comment type="caution">
    <text evidence="1">The sequence shown here is derived from an EMBL/GenBank/DDBJ whole genome shotgun (WGS) entry which is preliminary data.</text>
</comment>
<accession>A0ABU6X6W9</accession>
<reference evidence="1 2" key="1">
    <citation type="journal article" date="2023" name="Plants (Basel)">
        <title>Bridging the Gap: Combining Genomics and Transcriptomics Approaches to Understand Stylosanthes scabra, an Orphan Legume from the Brazilian Caatinga.</title>
        <authorList>
            <person name="Ferreira-Neto J.R.C."/>
            <person name="da Silva M.D."/>
            <person name="Binneck E."/>
            <person name="de Melo N.F."/>
            <person name="da Silva R.H."/>
            <person name="de Melo A.L.T.M."/>
            <person name="Pandolfi V."/>
            <person name="Bustamante F.O."/>
            <person name="Brasileiro-Vidal A.C."/>
            <person name="Benko-Iseppon A.M."/>
        </authorList>
    </citation>
    <scope>NUCLEOTIDE SEQUENCE [LARGE SCALE GENOMIC DNA]</scope>
    <source>
        <tissue evidence="1">Leaves</tissue>
    </source>
</reference>